<dbReference type="AlphaFoldDB" id="A0A1I7IWH8"/>
<accession>A0A1I7IWH8</accession>
<evidence type="ECO:0000313" key="3">
    <source>
        <dbReference type="Proteomes" id="UP000199138"/>
    </source>
</evidence>
<evidence type="ECO:0000259" key="1">
    <source>
        <dbReference type="Pfam" id="PF00550"/>
    </source>
</evidence>
<feature type="domain" description="Carrier" evidence="1">
    <location>
        <begin position="54"/>
        <end position="94"/>
    </location>
</feature>
<proteinExistence type="predicted"/>
<gene>
    <name evidence="2" type="ORF">SAMN05216480_12338</name>
</gene>
<dbReference type="STRING" id="1224947.SAMN05216480_12338"/>
<reference evidence="2 3" key="1">
    <citation type="submission" date="2016-10" db="EMBL/GenBank/DDBJ databases">
        <authorList>
            <person name="de Groot N.N."/>
        </authorList>
    </citation>
    <scope>NUCLEOTIDE SEQUENCE [LARGE SCALE GENOMIC DNA]</scope>
    <source>
        <strain evidence="2 3">CGMCC 1.12333</strain>
    </source>
</reference>
<dbReference type="Gene3D" id="1.10.1200.10">
    <property type="entry name" value="ACP-like"/>
    <property type="match status" value="1"/>
</dbReference>
<keyword evidence="3" id="KW-1185">Reference proteome</keyword>
<dbReference type="Pfam" id="PF00550">
    <property type="entry name" value="PP-binding"/>
    <property type="match status" value="1"/>
</dbReference>
<dbReference type="EMBL" id="FPBK01000023">
    <property type="protein sequence ID" value="SFU77286.1"/>
    <property type="molecule type" value="Genomic_DNA"/>
</dbReference>
<evidence type="ECO:0000313" key="2">
    <source>
        <dbReference type="EMBL" id="SFU77286.1"/>
    </source>
</evidence>
<organism evidence="2 3">
    <name type="scientific">Pustulibacterium marinum</name>
    <dbReference type="NCBI Taxonomy" id="1224947"/>
    <lineage>
        <taxon>Bacteria</taxon>
        <taxon>Pseudomonadati</taxon>
        <taxon>Bacteroidota</taxon>
        <taxon>Flavobacteriia</taxon>
        <taxon>Flavobacteriales</taxon>
        <taxon>Flavobacteriaceae</taxon>
        <taxon>Pustulibacterium</taxon>
    </lineage>
</organism>
<dbReference type="Proteomes" id="UP000199138">
    <property type="component" value="Unassembled WGS sequence"/>
</dbReference>
<protein>
    <recommendedName>
        <fullName evidence="1">Carrier domain-containing protein</fullName>
    </recommendedName>
</protein>
<dbReference type="InterPro" id="IPR036736">
    <property type="entry name" value="ACP-like_sf"/>
</dbReference>
<sequence length="104" mass="11755">MANTKLSKASVQKRVETIARELSYEFAGGITGSSWLKVKKKTTKKPGKYHLEKDLGFDNDGMVELIMDIEQDLGVSINDKVFERKTIEGVANFIYRNHYASPTK</sequence>
<dbReference type="SUPFAM" id="SSF47336">
    <property type="entry name" value="ACP-like"/>
    <property type="match status" value="1"/>
</dbReference>
<name>A0A1I7IWH8_9FLAO</name>
<dbReference type="RefSeq" id="WP_093026579.1">
    <property type="nucleotide sequence ID" value="NZ_FPBK01000023.1"/>
</dbReference>
<dbReference type="InterPro" id="IPR009081">
    <property type="entry name" value="PP-bd_ACP"/>
</dbReference>